<sequence length="517" mass="57953">MLVLLLATRVFAYDFAWGFGGSAYQTEGAWNVGGKEPGVFDTWYHTNFPNAANADVTTDQYHRYKDDLKLLPTFGATLYRFSVSWPRVMKGCSGEVNPEGIAFYSDMIDEIIKNGAVPFLTMYHWDLPQACFEQYRGWASDQIIPDFVKYADALFTAFGDGRVNYWLTINEAESGCKFGFQQGRLAPGLKNDTYQATIDCVKRNHLIHGAVVNLARSKYDATRKGWKFGFPSNVEWNEGPDAVSAEKRNLAYAAWYHDPLVFGDFQQDTISAFIDNKENLDAAGRAPPSFTDTEKASMKGTVDFIAMNYYSTAGIPVSQEDVPSGAGCPAYCWQHVWGQGARKMANWYYKRYNMDIIVTELGYAGVNEADMTLDQVVNDPNRLKFWQSHATALAQALEEDQVPVKGMLMWSLLDNFEWGYYDQKFGAVHVVGLGTSGGTLERVVKNSTRWLADYYRQKKYKNPFAVGKLPSFDENVSTSKPGAANTGVATVTKIQSVSTTKFSSIVPLLCMMLFFIL</sequence>
<dbReference type="AlphaFoldDB" id="A0A1Y2CN25"/>
<proteinExistence type="inferred from homology"/>
<dbReference type="InterPro" id="IPR017853">
    <property type="entry name" value="GH"/>
</dbReference>
<evidence type="ECO:0000313" key="6">
    <source>
        <dbReference type="Proteomes" id="UP000193642"/>
    </source>
</evidence>
<protein>
    <submittedName>
        <fullName evidence="5">Glycoside hydrolase</fullName>
    </submittedName>
</protein>
<evidence type="ECO:0000256" key="4">
    <source>
        <dbReference type="RuleBase" id="RU003690"/>
    </source>
</evidence>
<dbReference type="GO" id="GO:0008422">
    <property type="term" value="F:beta-glucosidase activity"/>
    <property type="evidence" value="ECO:0007669"/>
    <property type="project" value="TreeGrafter"/>
</dbReference>
<dbReference type="Pfam" id="PF00232">
    <property type="entry name" value="Glyco_hydro_1"/>
    <property type="match status" value="1"/>
</dbReference>
<dbReference type="PRINTS" id="PR00131">
    <property type="entry name" value="GLHYDRLASE1"/>
</dbReference>
<dbReference type="PANTHER" id="PTHR10353:SF36">
    <property type="entry name" value="LP05116P"/>
    <property type="match status" value="1"/>
</dbReference>
<comment type="similarity">
    <text evidence="1 4">Belongs to the glycosyl hydrolase 1 family.</text>
</comment>
<evidence type="ECO:0000256" key="3">
    <source>
        <dbReference type="ARBA" id="ARBA00023295"/>
    </source>
</evidence>
<accession>A0A1Y2CN25</accession>
<dbReference type="PROSITE" id="PS00653">
    <property type="entry name" value="GLYCOSYL_HYDROL_F1_2"/>
    <property type="match status" value="1"/>
</dbReference>
<reference evidence="5 6" key="1">
    <citation type="submission" date="2016-07" db="EMBL/GenBank/DDBJ databases">
        <title>Pervasive Adenine N6-methylation of Active Genes in Fungi.</title>
        <authorList>
            <consortium name="DOE Joint Genome Institute"/>
            <person name="Mondo S.J."/>
            <person name="Dannebaum R.O."/>
            <person name="Kuo R.C."/>
            <person name="Labutti K."/>
            <person name="Haridas S."/>
            <person name="Kuo A."/>
            <person name="Salamov A."/>
            <person name="Ahrendt S.R."/>
            <person name="Lipzen A."/>
            <person name="Sullivan W."/>
            <person name="Andreopoulos W.B."/>
            <person name="Clum A."/>
            <person name="Lindquist E."/>
            <person name="Daum C."/>
            <person name="Ramamoorthy G.K."/>
            <person name="Gryganskyi A."/>
            <person name="Culley D."/>
            <person name="Magnuson J.K."/>
            <person name="James T.Y."/>
            <person name="O'Malley M.A."/>
            <person name="Stajich J.E."/>
            <person name="Spatafora J.W."/>
            <person name="Visel A."/>
            <person name="Grigoriev I.V."/>
        </authorList>
    </citation>
    <scope>NUCLEOTIDE SEQUENCE [LARGE SCALE GENOMIC DNA]</scope>
    <source>
        <strain evidence="5 6">JEL800</strain>
    </source>
</reference>
<dbReference type="OrthoDB" id="65569at2759"/>
<dbReference type="EMBL" id="MCGO01000012">
    <property type="protein sequence ID" value="ORY48336.1"/>
    <property type="molecule type" value="Genomic_DNA"/>
</dbReference>
<gene>
    <name evidence="5" type="ORF">BCR33DRAFT_714706</name>
</gene>
<dbReference type="SUPFAM" id="SSF51445">
    <property type="entry name" value="(Trans)glycosidases"/>
    <property type="match status" value="1"/>
</dbReference>
<keyword evidence="2 5" id="KW-0378">Hydrolase</keyword>
<evidence type="ECO:0000256" key="2">
    <source>
        <dbReference type="ARBA" id="ARBA00022801"/>
    </source>
</evidence>
<evidence type="ECO:0000313" key="5">
    <source>
        <dbReference type="EMBL" id="ORY48336.1"/>
    </source>
</evidence>
<dbReference type="InterPro" id="IPR033132">
    <property type="entry name" value="GH_1_N_CS"/>
</dbReference>
<evidence type="ECO:0000256" key="1">
    <source>
        <dbReference type="ARBA" id="ARBA00010838"/>
    </source>
</evidence>
<dbReference type="Proteomes" id="UP000193642">
    <property type="component" value="Unassembled WGS sequence"/>
</dbReference>
<dbReference type="STRING" id="329046.A0A1Y2CN25"/>
<dbReference type="Gene3D" id="3.20.20.80">
    <property type="entry name" value="Glycosidases"/>
    <property type="match status" value="1"/>
</dbReference>
<organism evidence="5 6">
    <name type="scientific">Rhizoclosmatium globosum</name>
    <dbReference type="NCBI Taxonomy" id="329046"/>
    <lineage>
        <taxon>Eukaryota</taxon>
        <taxon>Fungi</taxon>
        <taxon>Fungi incertae sedis</taxon>
        <taxon>Chytridiomycota</taxon>
        <taxon>Chytridiomycota incertae sedis</taxon>
        <taxon>Chytridiomycetes</taxon>
        <taxon>Chytridiales</taxon>
        <taxon>Chytriomycetaceae</taxon>
        <taxon>Rhizoclosmatium</taxon>
    </lineage>
</organism>
<keyword evidence="3" id="KW-0326">Glycosidase</keyword>
<name>A0A1Y2CN25_9FUNG</name>
<keyword evidence="6" id="KW-1185">Reference proteome</keyword>
<dbReference type="GO" id="GO:0005975">
    <property type="term" value="P:carbohydrate metabolic process"/>
    <property type="evidence" value="ECO:0007669"/>
    <property type="project" value="InterPro"/>
</dbReference>
<dbReference type="PANTHER" id="PTHR10353">
    <property type="entry name" value="GLYCOSYL HYDROLASE"/>
    <property type="match status" value="1"/>
</dbReference>
<dbReference type="InterPro" id="IPR001360">
    <property type="entry name" value="Glyco_hydro_1"/>
</dbReference>
<comment type="caution">
    <text evidence="5">The sequence shown here is derived from an EMBL/GenBank/DDBJ whole genome shotgun (WGS) entry which is preliminary data.</text>
</comment>